<organism evidence="2 3">
    <name type="scientific">Thiomicrorhabdus marina</name>
    <dbReference type="NCBI Taxonomy" id="2818442"/>
    <lineage>
        <taxon>Bacteria</taxon>
        <taxon>Pseudomonadati</taxon>
        <taxon>Pseudomonadota</taxon>
        <taxon>Gammaproteobacteria</taxon>
        <taxon>Thiotrichales</taxon>
        <taxon>Piscirickettsiaceae</taxon>
        <taxon>Thiomicrorhabdus</taxon>
    </lineage>
</organism>
<evidence type="ECO:0000313" key="3">
    <source>
        <dbReference type="Proteomes" id="UP000664835"/>
    </source>
</evidence>
<keyword evidence="3" id="KW-1185">Reference proteome</keyword>
<comment type="caution">
    <text evidence="2">The sequence shown here is derived from an EMBL/GenBank/DDBJ whole genome shotgun (WGS) entry which is preliminary data.</text>
</comment>
<protein>
    <submittedName>
        <fullName evidence="2">Uncharacterized protein</fullName>
    </submittedName>
</protein>
<dbReference type="RefSeq" id="WP_208148294.1">
    <property type="nucleotide sequence ID" value="NZ_JAGETV010000005.1"/>
</dbReference>
<accession>A0ABS3Q3I9</accession>
<name>A0ABS3Q3I9_9GAMM</name>
<reference evidence="2 3" key="1">
    <citation type="submission" date="2021-03" db="EMBL/GenBank/DDBJ databases">
        <title>Thiomicrorhabdus sp.nov.,novel sulfur-oxidizing bacteria isolated from coastal sediment.</title>
        <authorList>
            <person name="Liu X."/>
        </authorList>
    </citation>
    <scope>NUCLEOTIDE SEQUENCE [LARGE SCALE GENOMIC DNA]</scope>
    <source>
        <strain evidence="2 3">6S2-11</strain>
    </source>
</reference>
<gene>
    <name evidence="2" type="ORF">J3998_04645</name>
</gene>
<feature type="region of interest" description="Disordered" evidence="1">
    <location>
        <begin position="176"/>
        <end position="196"/>
    </location>
</feature>
<evidence type="ECO:0000256" key="1">
    <source>
        <dbReference type="SAM" id="MobiDB-lite"/>
    </source>
</evidence>
<dbReference type="EMBL" id="JAGETV010000005">
    <property type="protein sequence ID" value="MBO1926856.1"/>
    <property type="molecule type" value="Genomic_DNA"/>
</dbReference>
<proteinExistence type="predicted"/>
<feature type="compositionally biased region" description="Basic and acidic residues" evidence="1">
    <location>
        <begin position="176"/>
        <end position="190"/>
    </location>
</feature>
<evidence type="ECO:0000313" key="2">
    <source>
        <dbReference type="EMBL" id="MBO1926856.1"/>
    </source>
</evidence>
<dbReference type="Proteomes" id="UP000664835">
    <property type="component" value="Unassembled WGS sequence"/>
</dbReference>
<sequence>MYSNGLLEMIPTEIKIANAQEFAKIHQSQLFACDLEQDADAWQPGWQFIIERVDLDEEGNARYILEKGESKSGEEDVFSLDLGDIDSSWFLICLRFGIDDWTKEAIQDALQSDFYGADIQLKNLQNNEIKLLSEHIDDFLVRFPNGGINGVKCDMTELFSLEEDFTVTKEQRDQEKADFEKAKAEAKAEESECPFF</sequence>